<evidence type="ECO:0000256" key="1">
    <source>
        <dbReference type="SAM" id="MobiDB-lite"/>
    </source>
</evidence>
<dbReference type="Pfam" id="PF24626">
    <property type="entry name" value="SH3_Tf2-1"/>
    <property type="match status" value="1"/>
</dbReference>
<dbReference type="EMBL" id="BQNB010008589">
    <property type="protein sequence ID" value="GJS51488.1"/>
    <property type="molecule type" value="Genomic_DNA"/>
</dbReference>
<organism evidence="3 4">
    <name type="scientific">Tanacetum coccineum</name>
    <dbReference type="NCBI Taxonomy" id="301880"/>
    <lineage>
        <taxon>Eukaryota</taxon>
        <taxon>Viridiplantae</taxon>
        <taxon>Streptophyta</taxon>
        <taxon>Embryophyta</taxon>
        <taxon>Tracheophyta</taxon>
        <taxon>Spermatophyta</taxon>
        <taxon>Magnoliopsida</taxon>
        <taxon>eudicotyledons</taxon>
        <taxon>Gunneridae</taxon>
        <taxon>Pentapetalae</taxon>
        <taxon>asterids</taxon>
        <taxon>campanulids</taxon>
        <taxon>Asterales</taxon>
        <taxon>Asteraceae</taxon>
        <taxon>Asteroideae</taxon>
        <taxon>Anthemideae</taxon>
        <taxon>Anthemidinae</taxon>
        <taxon>Tanacetum</taxon>
    </lineage>
</organism>
<evidence type="ECO:0000259" key="2">
    <source>
        <dbReference type="Pfam" id="PF24626"/>
    </source>
</evidence>
<feature type="compositionally biased region" description="Basic residues" evidence="1">
    <location>
        <begin position="158"/>
        <end position="167"/>
    </location>
</feature>
<accession>A0ABQ4WF81</accession>
<sequence length="377" mass="43726">MEKTVCLLVDKHRRCFGAFRTAFKTSIGCTPYQLVYGKSCHLPVELEHKAYWALKHVNFDIKTAGDHRKLQLNELNELRDQAYENSLYIQKRRTKRNFRPLKRSRIESSMLVIKFYSLTPVELSQPDGPNFKVNGHRVKHYSTSDWGHTTQGADKSKITRKQSKTGKHGHENQKRTKRSQRIKAEARKSKTAVKSSQQQSPVLWAEIRESMLIRPELVQETTDKVVLIKEKLKAARDRQKSYADNRRKPLEFEILERIGPVAYMLRLSEELSSVHDAFHVSNLKKCLADANLHVPLDEIKIDKPLRFIEEPVEIMDREVKSLKRSKIPIVKVHWNSKRGPEFTWEHEDHMKASSSSIPADYVSAGHVLVSADRDRIC</sequence>
<feature type="domain" description="Tf2-1-like SH3-like" evidence="2">
    <location>
        <begin position="250"/>
        <end position="286"/>
    </location>
</feature>
<name>A0ABQ4WF81_9ASTR</name>
<dbReference type="InterPro" id="IPR056924">
    <property type="entry name" value="SH3_Tf2-1"/>
</dbReference>
<evidence type="ECO:0000313" key="4">
    <source>
        <dbReference type="Proteomes" id="UP001151760"/>
    </source>
</evidence>
<reference evidence="3" key="2">
    <citation type="submission" date="2022-01" db="EMBL/GenBank/DDBJ databases">
        <authorList>
            <person name="Yamashiro T."/>
            <person name="Shiraishi A."/>
            <person name="Satake H."/>
            <person name="Nakayama K."/>
        </authorList>
    </citation>
    <scope>NUCLEOTIDE SEQUENCE</scope>
</reference>
<feature type="compositionally biased region" description="Polar residues" evidence="1">
    <location>
        <begin position="141"/>
        <end position="153"/>
    </location>
</feature>
<evidence type="ECO:0000313" key="3">
    <source>
        <dbReference type="EMBL" id="GJS51488.1"/>
    </source>
</evidence>
<dbReference type="Proteomes" id="UP001151760">
    <property type="component" value="Unassembled WGS sequence"/>
</dbReference>
<dbReference type="PANTHER" id="PTHR46148:SF59">
    <property type="entry name" value="NUCLEOTIDYLTRANSFERASE, RIBONUCLEASE H"/>
    <property type="match status" value="1"/>
</dbReference>
<protein>
    <recommendedName>
        <fullName evidence="2">Tf2-1-like SH3-like domain-containing protein</fullName>
    </recommendedName>
</protein>
<proteinExistence type="predicted"/>
<keyword evidence="4" id="KW-1185">Reference proteome</keyword>
<comment type="caution">
    <text evidence="3">The sequence shown here is derived from an EMBL/GenBank/DDBJ whole genome shotgun (WGS) entry which is preliminary data.</text>
</comment>
<reference evidence="3" key="1">
    <citation type="journal article" date="2022" name="Int. J. Mol. Sci.">
        <title>Draft Genome of Tanacetum Coccineum: Genomic Comparison of Closely Related Tanacetum-Family Plants.</title>
        <authorList>
            <person name="Yamashiro T."/>
            <person name="Shiraishi A."/>
            <person name="Nakayama K."/>
            <person name="Satake H."/>
        </authorList>
    </citation>
    <scope>NUCLEOTIDE SEQUENCE</scope>
</reference>
<feature type="region of interest" description="Disordered" evidence="1">
    <location>
        <begin position="141"/>
        <end position="197"/>
    </location>
</feature>
<gene>
    <name evidence="3" type="ORF">Tco_0624850</name>
</gene>
<dbReference type="PANTHER" id="PTHR46148">
    <property type="entry name" value="CHROMO DOMAIN-CONTAINING PROTEIN"/>
    <property type="match status" value="1"/>
</dbReference>